<dbReference type="HOGENOM" id="CLU_722887_0_0_6"/>
<feature type="region of interest" description="Disordered" evidence="1">
    <location>
        <begin position="1"/>
        <end position="36"/>
    </location>
</feature>
<gene>
    <name evidence="2" type="ORF">Acife_1997</name>
</gene>
<protein>
    <submittedName>
        <fullName evidence="2">Uncharacterized protein</fullName>
    </submittedName>
</protein>
<reference evidence="2 3" key="1">
    <citation type="journal article" date="2011" name="J. Bacteriol.">
        <title>Draft genome of the psychrotolerant acidophile Acidithiobacillus ferrivorans SS3.</title>
        <authorList>
            <person name="Liljeqvist M."/>
            <person name="Valdes J."/>
            <person name="Holmes D.S."/>
            <person name="Dopson M."/>
        </authorList>
    </citation>
    <scope>NUCLEOTIDE SEQUENCE [LARGE SCALE GENOMIC DNA]</scope>
    <source>
        <strain evidence="2 3">SS3</strain>
    </source>
</reference>
<feature type="compositionally biased region" description="Basic and acidic residues" evidence="1">
    <location>
        <begin position="8"/>
        <end position="24"/>
    </location>
</feature>
<dbReference type="STRING" id="743299.Acife_1997"/>
<dbReference type="EMBL" id="CP002985">
    <property type="protein sequence ID" value="AEM48117.1"/>
    <property type="molecule type" value="Genomic_DNA"/>
</dbReference>
<dbReference type="Proteomes" id="UP000009220">
    <property type="component" value="Chromosome"/>
</dbReference>
<evidence type="ECO:0000313" key="3">
    <source>
        <dbReference type="Proteomes" id="UP000009220"/>
    </source>
</evidence>
<proteinExistence type="predicted"/>
<dbReference type="KEGG" id="afi:Acife_1997"/>
<dbReference type="AlphaFoldDB" id="G0JM67"/>
<name>G0JM67_9PROT</name>
<sequence length="334" mass="38379">MPTLGDTFSRHILTEEPNQPREEREEMDWPSLTGSAKQVPWATDIRKFRIDQARHNQITSREQDIMEFLRNIRSAHWWIETRSLPHTVFTQSALDQFAKCRYLAPPKTDMVADMALAEATLVPPALRGPVTEVSISSNTVMVLLIEFDADVNKLLKRFRFHWEAPAWVRQAWTDVVEHRAIEIAVRLLEYGCPVRIFEEALRLRVIEHDYEPEPTRRIEISRSDKYSAKFHLVWALDEDMTGCERAARQLRGAKVFNDGAYISPSHYEDVQDFADQNGFAIMPDAREMITNEQQKLVKAVKVVAKPRKKAAVAIQKKSVLAPVTGMIDAELADE</sequence>
<evidence type="ECO:0000256" key="1">
    <source>
        <dbReference type="SAM" id="MobiDB-lite"/>
    </source>
</evidence>
<organism evidence="2 3">
    <name type="scientific">Acidithiobacillus ferrivorans SS3</name>
    <dbReference type="NCBI Taxonomy" id="743299"/>
    <lineage>
        <taxon>Bacteria</taxon>
        <taxon>Pseudomonadati</taxon>
        <taxon>Pseudomonadota</taxon>
        <taxon>Acidithiobacillia</taxon>
        <taxon>Acidithiobacillales</taxon>
        <taxon>Acidithiobacillaceae</taxon>
        <taxon>Acidithiobacillus</taxon>
    </lineage>
</organism>
<accession>G0JM67</accession>
<evidence type="ECO:0000313" key="2">
    <source>
        <dbReference type="EMBL" id="AEM48117.1"/>
    </source>
</evidence>
<dbReference type="RefSeq" id="WP_014029369.1">
    <property type="nucleotide sequence ID" value="NC_015942.1"/>
</dbReference>